<keyword evidence="8" id="KW-1185">Reference proteome</keyword>
<dbReference type="InterPro" id="IPR001123">
    <property type="entry name" value="LeuE-type"/>
</dbReference>
<dbReference type="Proteomes" id="UP000009080">
    <property type="component" value="Chromosome"/>
</dbReference>
<dbReference type="PANTHER" id="PTHR30086:SF20">
    <property type="entry name" value="ARGININE EXPORTER PROTEIN ARGO-RELATED"/>
    <property type="match status" value="1"/>
</dbReference>
<dbReference type="AlphaFoldDB" id="C5BKN2"/>
<reference evidence="7 8" key="1">
    <citation type="journal article" date="2009" name="PLoS ONE">
        <title>The complete genome of Teredinibacter turnerae T7901: an intracellular endosymbiont of marine wood-boring bivalves (shipworms).</title>
        <authorList>
            <person name="Yang J.C."/>
            <person name="Madupu R."/>
            <person name="Durkin A.S."/>
            <person name="Ekborg N.A."/>
            <person name="Pedamallu C.S."/>
            <person name="Hostetler J.B."/>
            <person name="Radune D."/>
            <person name="Toms B.S."/>
            <person name="Henrissat B."/>
            <person name="Coutinho P.M."/>
            <person name="Schwarz S."/>
            <person name="Field L."/>
            <person name="Trindade-Silva A.E."/>
            <person name="Soares C.A.G."/>
            <person name="Elshahawi S."/>
            <person name="Hanora A."/>
            <person name="Schmidt E.W."/>
            <person name="Haygood M.G."/>
            <person name="Posfai J."/>
            <person name="Benner J."/>
            <person name="Madinger C."/>
            <person name="Nove J."/>
            <person name="Anton B."/>
            <person name="Chaudhary K."/>
            <person name="Foster J."/>
            <person name="Holman A."/>
            <person name="Kumar S."/>
            <person name="Lessard P.A."/>
            <person name="Luyten Y.A."/>
            <person name="Slatko B."/>
            <person name="Wood N."/>
            <person name="Wu B."/>
            <person name="Teplitski M."/>
            <person name="Mougous J.D."/>
            <person name="Ward N."/>
            <person name="Eisen J.A."/>
            <person name="Badger J.H."/>
            <person name="Distel D.L."/>
        </authorList>
    </citation>
    <scope>NUCLEOTIDE SEQUENCE [LARGE SCALE GENOMIC DNA]</scope>
    <source>
        <strain evidence="8">ATCC 39867 / T7901</strain>
    </source>
</reference>
<protein>
    <submittedName>
        <fullName evidence="7">Translocator protein, LysE family</fullName>
    </submittedName>
</protein>
<feature type="transmembrane region" description="Helical" evidence="6">
    <location>
        <begin position="111"/>
        <end position="136"/>
    </location>
</feature>
<organism evidence="7 8">
    <name type="scientific">Teredinibacter turnerae (strain ATCC 39867 / T7901)</name>
    <dbReference type="NCBI Taxonomy" id="377629"/>
    <lineage>
        <taxon>Bacteria</taxon>
        <taxon>Pseudomonadati</taxon>
        <taxon>Pseudomonadota</taxon>
        <taxon>Gammaproteobacteria</taxon>
        <taxon>Cellvibrionales</taxon>
        <taxon>Cellvibrionaceae</taxon>
        <taxon>Teredinibacter</taxon>
    </lineage>
</organism>
<evidence type="ECO:0000313" key="7">
    <source>
        <dbReference type="EMBL" id="ACR14748.1"/>
    </source>
</evidence>
<sequence length="203" mass="21901">MQLETVIALAATMIVLAATPGPGVLLVVSRTLALNFRHGVYTSAGIVAGDFVYIAVVVASMSFIAATLEPLFLFIQYASAAYLMWLGVQAWRNADKPLALDTEGPKSQRSFWIGLVVTLGNPKAILFYLGFLPAFIDLTQVNAMDVLILYILAAVIVGGVMVCYAFAVSKSKNLLADARFEAIIQRAAGSIFIVTGLWILLRR</sequence>
<evidence type="ECO:0000256" key="1">
    <source>
        <dbReference type="ARBA" id="ARBA00004651"/>
    </source>
</evidence>
<dbReference type="KEGG" id="ttu:TERTU_0018"/>
<dbReference type="GO" id="GO:0015171">
    <property type="term" value="F:amino acid transmembrane transporter activity"/>
    <property type="evidence" value="ECO:0007669"/>
    <property type="project" value="TreeGrafter"/>
</dbReference>
<dbReference type="HOGENOM" id="CLU_079569_2_2_6"/>
<name>C5BKN2_TERTT</name>
<dbReference type="OrthoDB" id="9804822at2"/>
<proteinExistence type="predicted"/>
<evidence type="ECO:0000256" key="4">
    <source>
        <dbReference type="ARBA" id="ARBA00022989"/>
    </source>
</evidence>
<dbReference type="GO" id="GO:0005886">
    <property type="term" value="C:plasma membrane"/>
    <property type="evidence" value="ECO:0007669"/>
    <property type="project" value="UniProtKB-SubCell"/>
</dbReference>
<feature type="transmembrane region" description="Helical" evidence="6">
    <location>
        <begin position="6"/>
        <end position="28"/>
    </location>
</feature>
<feature type="transmembrane region" description="Helical" evidence="6">
    <location>
        <begin position="40"/>
        <end position="65"/>
    </location>
</feature>
<keyword evidence="5 6" id="KW-0472">Membrane</keyword>
<dbReference type="PIRSF" id="PIRSF006324">
    <property type="entry name" value="LeuE"/>
    <property type="match status" value="1"/>
</dbReference>
<evidence type="ECO:0000256" key="2">
    <source>
        <dbReference type="ARBA" id="ARBA00022475"/>
    </source>
</evidence>
<feature type="transmembrane region" description="Helical" evidence="6">
    <location>
        <begin position="71"/>
        <end position="91"/>
    </location>
</feature>
<evidence type="ECO:0000256" key="3">
    <source>
        <dbReference type="ARBA" id="ARBA00022692"/>
    </source>
</evidence>
<dbReference type="STRING" id="377629.TERTU_0018"/>
<feature type="transmembrane region" description="Helical" evidence="6">
    <location>
        <begin position="148"/>
        <end position="168"/>
    </location>
</feature>
<keyword evidence="3 6" id="KW-0812">Transmembrane</keyword>
<evidence type="ECO:0000256" key="5">
    <source>
        <dbReference type="ARBA" id="ARBA00023136"/>
    </source>
</evidence>
<dbReference type="EMBL" id="CP001614">
    <property type="protein sequence ID" value="ACR14748.1"/>
    <property type="molecule type" value="Genomic_DNA"/>
</dbReference>
<gene>
    <name evidence="7" type="ordered locus">TERTU_0018</name>
</gene>
<dbReference type="eggNOG" id="COG1280">
    <property type="taxonomic scope" value="Bacteria"/>
</dbReference>
<dbReference type="PANTHER" id="PTHR30086">
    <property type="entry name" value="ARGININE EXPORTER PROTEIN ARGO"/>
    <property type="match status" value="1"/>
</dbReference>
<accession>C5BKN2</accession>
<evidence type="ECO:0000256" key="6">
    <source>
        <dbReference type="SAM" id="Phobius"/>
    </source>
</evidence>
<keyword evidence="4 6" id="KW-1133">Transmembrane helix</keyword>
<dbReference type="Pfam" id="PF01810">
    <property type="entry name" value="LysE"/>
    <property type="match status" value="1"/>
</dbReference>
<feature type="transmembrane region" description="Helical" evidence="6">
    <location>
        <begin position="180"/>
        <end position="201"/>
    </location>
</feature>
<keyword evidence="2" id="KW-1003">Cell membrane</keyword>
<evidence type="ECO:0000313" key="8">
    <source>
        <dbReference type="Proteomes" id="UP000009080"/>
    </source>
</evidence>
<dbReference type="GeneID" id="58407923"/>
<comment type="subcellular location">
    <subcellularLocation>
        <location evidence="1">Cell membrane</location>
        <topology evidence="1">Multi-pass membrane protein</topology>
    </subcellularLocation>
</comment>
<dbReference type="RefSeq" id="WP_015820862.1">
    <property type="nucleotide sequence ID" value="NC_012997.1"/>
</dbReference>